<keyword evidence="1" id="KW-0812">Transmembrane</keyword>
<protein>
    <recommendedName>
        <fullName evidence="4">PEGA domain-containing protein</fullName>
    </recommendedName>
</protein>
<evidence type="ECO:0000256" key="1">
    <source>
        <dbReference type="SAM" id="Phobius"/>
    </source>
</evidence>
<comment type="caution">
    <text evidence="2">The sequence shown here is derived from an EMBL/GenBank/DDBJ whole genome shotgun (WGS) entry which is preliminary data.</text>
</comment>
<proteinExistence type="predicted"/>
<organism evidence="2 3">
    <name type="scientific">candidate division Kazan bacterium</name>
    <dbReference type="NCBI Taxonomy" id="2202143"/>
    <lineage>
        <taxon>Bacteria</taxon>
        <taxon>Bacteria division Kazan-3B-28</taxon>
    </lineage>
</organism>
<dbReference type="EMBL" id="QMNG01000007">
    <property type="protein sequence ID" value="RLC37278.1"/>
    <property type="molecule type" value="Genomic_DNA"/>
</dbReference>
<dbReference type="AlphaFoldDB" id="A0A420ZCS7"/>
<reference evidence="2 3" key="1">
    <citation type="submission" date="2018-06" db="EMBL/GenBank/DDBJ databases">
        <title>Extensive metabolic versatility and redundancy in microbially diverse, dynamic hydrothermal sediments.</title>
        <authorList>
            <person name="Dombrowski N."/>
            <person name="Teske A."/>
            <person name="Baker B.J."/>
        </authorList>
    </citation>
    <scope>NUCLEOTIDE SEQUENCE [LARGE SCALE GENOMIC DNA]</scope>
    <source>
        <strain evidence="2">B79_G16</strain>
    </source>
</reference>
<evidence type="ECO:0008006" key="4">
    <source>
        <dbReference type="Google" id="ProtNLM"/>
    </source>
</evidence>
<gene>
    <name evidence="2" type="ORF">DRH29_02560</name>
</gene>
<evidence type="ECO:0000313" key="2">
    <source>
        <dbReference type="EMBL" id="RLC37278.1"/>
    </source>
</evidence>
<keyword evidence="1" id="KW-1133">Transmembrane helix</keyword>
<dbReference type="Proteomes" id="UP000281261">
    <property type="component" value="Unassembled WGS sequence"/>
</dbReference>
<sequence>MNEQEQNSFSNEKTPQEELEELLQKTVPRKAKTGINFPNSGRYPRKLNFLGLGIILLVLVLLAGSSYLVLQSATFNTLKITFNLNEDDVNLQIDDEPKGIINSGDSMRVRAGERKLLLTKDGFLDLEERLNFIKGKDLVLEFELLPIPTIEKVMDMVPNSIRLNVDGSEISYFDANSNLFESLDLETGVTAVLFDDNISDVVDIQWSPVAQAAIVKLQGRKRFSNMRDNRQEPGRYNPLGERPQQAPSNFNGVTTWLFDDELRESSGWLPVLLTDNARQATFSNDGSAIIYIYEPSDGEYSLVRAWPDGLEWERVVVNIPRLNDPNLIWGADDRYLLIRDEPLLLIADLISKEIIDNAFSDRLANSFISISTEGDRVAYVATVNDVPVIRVYDLINETTQTIGDLAVDANTVFVWTDNNTLLVLLSNQIFKQIDIEQDVRSTIPLSGGTLDSTIRDMYYSRAAKLLLLITDGGVFKMRI</sequence>
<accession>A0A420ZCS7</accession>
<keyword evidence="1" id="KW-0472">Membrane</keyword>
<feature type="transmembrane region" description="Helical" evidence="1">
    <location>
        <begin position="49"/>
        <end position="70"/>
    </location>
</feature>
<evidence type="ECO:0000313" key="3">
    <source>
        <dbReference type="Proteomes" id="UP000281261"/>
    </source>
</evidence>
<dbReference type="SUPFAM" id="SSF82171">
    <property type="entry name" value="DPP6 N-terminal domain-like"/>
    <property type="match status" value="1"/>
</dbReference>
<name>A0A420ZCS7_UNCK3</name>